<protein>
    <submittedName>
        <fullName evidence="1">Uncharacterized protein</fullName>
    </submittedName>
</protein>
<gene>
    <name evidence="1" type="ORF">SAMN05660349_01388</name>
</gene>
<dbReference type="RefSeq" id="WP_079682991.1">
    <property type="nucleotide sequence ID" value="NZ_FUYQ01000008.1"/>
</dbReference>
<reference evidence="2" key="1">
    <citation type="submission" date="2017-02" db="EMBL/GenBank/DDBJ databases">
        <authorList>
            <person name="Varghese N."/>
            <person name="Submissions S."/>
        </authorList>
    </citation>
    <scope>NUCLEOTIDE SEQUENCE [LARGE SCALE GENOMIC DNA]</scope>
    <source>
        <strain evidence="2">DSM 24967</strain>
    </source>
</reference>
<sequence length="117" mass="13414">MTKVQALLAGLPDETKQQFIPLFGDVDKFYTVMYLIAKNEHITGNEKPDRYQERLDVIRRIRSKVENIVTSFGLDGSELVADVASDYFEDYVNFREPSIMLTNEEFVGTINKIAAFN</sequence>
<dbReference type="AlphaFoldDB" id="A0A1T5BNQ0"/>
<keyword evidence="2" id="KW-1185">Reference proteome</keyword>
<dbReference type="Proteomes" id="UP000190852">
    <property type="component" value="Unassembled WGS sequence"/>
</dbReference>
<dbReference type="EMBL" id="FUYQ01000008">
    <property type="protein sequence ID" value="SKB48884.1"/>
    <property type="molecule type" value="Genomic_DNA"/>
</dbReference>
<evidence type="ECO:0000313" key="2">
    <source>
        <dbReference type="Proteomes" id="UP000190852"/>
    </source>
</evidence>
<proteinExistence type="predicted"/>
<organism evidence="1 2">
    <name type="scientific">Parabacteroides chartae</name>
    <dbReference type="NCBI Taxonomy" id="1037355"/>
    <lineage>
        <taxon>Bacteria</taxon>
        <taxon>Pseudomonadati</taxon>
        <taxon>Bacteroidota</taxon>
        <taxon>Bacteroidia</taxon>
        <taxon>Bacteroidales</taxon>
        <taxon>Tannerellaceae</taxon>
        <taxon>Parabacteroides</taxon>
    </lineage>
</organism>
<name>A0A1T5BNQ0_9BACT</name>
<accession>A0A1T5BNQ0</accession>
<evidence type="ECO:0000313" key="1">
    <source>
        <dbReference type="EMBL" id="SKB48884.1"/>
    </source>
</evidence>